<gene>
    <name evidence="2" type="ORF">ABVK25_012244</name>
</gene>
<proteinExistence type="predicted"/>
<protein>
    <submittedName>
        <fullName evidence="2">Uncharacterized protein</fullName>
    </submittedName>
</protein>
<comment type="caution">
    <text evidence="2">The sequence shown here is derived from an EMBL/GenBank/DDBJ whole genome shotgun (WGS) entry which is preliminary data.</text>
</comment>
<organism evidence="2 3">
    <name type="scientific">Lepraria finkii</name>
    <dbReference type="NCBI Taxonomy" id="1340010"/>
    <lineage>
        <taxon>Eukaryota</taxon>
        <taxon>Fungi</taxon>
        <taxon>Dikarya</taxon>
        <taxon>Ascomycota</taxon>
        <taxon>Pezizomycotina</taxon>
        <taxon>Lecanoromycetes</taxon>
        <taxon>OSLEUM clade</taxon>
        <taxon>Lecanoromycetidae</taxon>
        <taxon>Lecanorales</taxon>
        <taxon>Lecanorineae</taxon>
        <taxon>Stereocaulaceae</taxon>
        <taxon>Lepraria</taxon>
    </lineage>
</organism>
<accession>A0ABR4AJ17</accession>
<dbReference type="Proteomes" id="UP001590951">
    <property type="component" value="Unassembled WGS sequence"/>
</dbReference>
<evidence type="ECO:0000256" key="1">
    <source>
        <dbReference type="SAM" id="MobiDB-lite"/>
    </source>
</evidence>
<keyword evidence="3" id="KW-1185">Reference proteome</keyword>
<dbReference type="EMBL" id="JBHFEH010000168">
    <property type="protein sequence ID" value="KAL2045093.1"/>
    <property type="molecule type" value="Genomic_DNA"/>
</dbReference>
<sequence length="257" mass="28942">MELDFFAIFASSQFRQTTRGNASPCFDTDRTSDQLLNMIVYGVLGAESGIASDQEEASYGEMDPKDGISNPTLQRTILAGDSGLLSRDVVLRVASYPELSNLFLIGRFREHRKHELEIVAVAESDSLTRSCGVESDDYADYSGCIKFKIFDTPNCIKGKFIVLKAKRYRPKQFGAEVAFDMSSVAIFVNLLLARSSGEGVQKWCWKTEKMSLTREVMFSGIQTYEGRPSKRMLATEAPVDIPRQPKRKRTKRSEIFR</sequence>
<reference evidence="2 3" key="1">
    <citation type="submission" date="2024-09" db="EMBL/GenBank/DDBJ databases">
        <title>Rethinking Asexuality: The Enigmatic Case of Functional Sexual Genes in Lepraria (Stereocaulaceae).</title>
        <authorList>
            <person name="Doellman M."/>
            <person name="Sun Y."/>
            <person name="Barcenas-Pena A."/>
            <person name="Lumbsch H.T."/>
            <person name="Grewe F."/>
        </authorList>
    </citation>
    <scope>NUCLEOTIDE SEQUENCE [LARGE SCALE GENOMIC DNA]</scope>
    <source>
        <strain evidence="2 3">Grewe 0041</strain>
    </source>
</reference>
<evidence type="ECO:0000313" key="2">
    <source>
        <dbReference type="EMBL" id="KAL2045093.1"/>
    </source>
</evidence>
<feature type="region of interest" description="Disordered" evidence="1">
    <location>
        <begin position="235"/>
        <end position="257"/>
    </location>
</feature>
<name>A0ABR4AJ17_9LECA</name>
<evidence type="ECO:0000313" key="3">
    <source>
        <dbReference type="Proteomes" id="UP001590951"/>
    </source>
</evidence>